<evidence type="ECO:0000256" key="7">
    <source>
        <dbReference type="HAMAP-Rule" id="MF_01109"/>
    </source>
</evidence>
<comment type="pathway">
    <text evidence="2">Amino-acid biosynthesis; L-arginine biosynthesis; L-arginine from L-ornithine and carbamoyl phosphate: step 1/3.</text>
</comment>
<dbReference type="InterPro" id="IPR006132">
    <property type="entry name" value="Asp/Orn_carbamoyltranf_P-bd"/>
</dbReference>
<comment type="caution">
    <text evidence="10">The sequence shown here is derived from an EMBL/GenBank/DDBJ whole genome shotgun (WGS) entry which is preliminary data.</text>
</comment>
<feature type="binding site" evidence="7">
    <location>
        <position position="160"/>
    </location>
    <ligand>
        <name>L-ornithine</name>
        <dbReference type="ChEBI" id="CHEBI:46911"/>
    </ligand>
</feature>
<evidence type="ECO:0000256" key="5">
    <source>
        <dbReference type="ARBA" id="ARBA00022679"/>
    </source>
</evidence>
<comment type="subcellular location">
    <subcellularLocation>
        <location evidence="7">Cytoplasm</location>
    </subcellularLocation>
</comment>
<feature type="binding site" evidence="7">
    <location>
        <position position="102"/>
    </location>
    <ligand>
        <name>carbamoyl phosphate</name>
        <dbReference type="ChEBI" id="CHEBI:58228"/>
    </ligand>
</feature>
<dbReference type="EMBL" id="JAPWGY010000006">
    <property type="protein sequence ID" value="MCZ4282238.1"/>
    <property type="molecule type" value="Genomic_DNA"/>
</dbReference>
<evidence type="ECO:0000256" key="1">
    <source>
        <dbReference type="ARBA" id="ARBA00003822"/>
    </source>
</evidence>
<dbReference type="PRINTS" id="PR00100">
    <property type="entry name" value="AOTCASE"/>
</dbReference>
<feature type="binding site" evidence="7">
    <location>
        <position position="220"/>
    </location>
    <ligand>
        <name>L-ornithine</name>
        <dbReference type="ChEBI" id="CHEBI:46911"/>
    </ligand>
</feature>
<dbReference type="InterPro" id="IPR036901">
    <property type="entry name" value="Asp/Orn_carbamoylTrfase_sf"/>
</dbReference>
<dbReference type="SUPFAM" id="SSF53671">
    <property type="entry name" value="Aspartate/ornithine carbamoyltransferase"/>
    <property type="match status" value="1"/>
</dbReference>
<dbReference type="Proteomes" id="UP001069802">
    <property type="component" value="Unassembled WGS sequence"/>
</dbReference>
<comment type="catalytic activity">
    <reaction evidence="6 7">
        <text>carbamoyl phosphate + L-ornithine = L-citrulline + phosphate + H(+)</text>
        <dbReference type="Rhea" id="RHEA:19513"/>
        <dbReference type="ChEBI" id="CHEBI:15378"/>
        <dbReference type="ChEBI" id="CHEBI:43474"/>
        <dbReference type="ChEBI" id="CHEBI:46911"/>
        <dbReference type="ChEBI" id="CHEBI:57743"/>
        <dbReference type="ChEBI" id="CHEBI:58228"/>
        <dbReference type="EC" id="2.1.3.3"/>
    </reaction>
</comment>
<keyword evidence="5 7" id="KW-0808">Transferase</keyword>
<evidence type="ECO:0000256" key="6">
    <source>
        <dbReference type="ARBA" id="ARBA00048772"/>
    </source>
</evidence>
<evidence type="ECO:0000313" key="10">
    <source>
        <dbReference type="EMBL" id="MCZ4282238.1"/>
    </source>
</evidence>
<protein>
    <recommendedName>
        <fullName evidence="4 7">Ornithine carbamoyltransferase</fullName>
        <shortName evidence="7">OTCase</shortName>
        <ecNumber evidence="4 7">2.1.3.3</ecNumber>
    </recommendedName>
</protein>
<dbReference type="PROSITE" id="PS00097">
    <property type="entry name" value="CARBAMOYLTRANSFERASE"/>
    <property type="match status" value="1"/>
</dbReference>
<dbReference type="PANTHER" id="PTHR45753:SF3">
    <property type="entry name" value="ORNITHINE TRANSCARBAMYLASE, MITOCHONDRIAL"/>
    <property type="match status" value="1"/>
</dbReference>
<evidence type="ECO:0000256" key="2">
    <source>
        <dbReference type="ARBA" id="ARBA00004975"/>
    </source>
</evidence>
<evidence type="ECO:0000259" key="8">
    <source>
        <dbReference type="Pfam" id="PF00185"/>
    </source>
</evidence>
<dbReference type="InterPro" id="IPR002292">
    <property type="entry name" value="Orn/put_carbamltrans"/>
</dbReference>
<feature type="domain" description="Aspartate/ornithine carbamoyltransferase Asp/Orn-binding" evidence="8">
    <location>
        <begin position="149"/>
        <end position="298"/>
    </location>
</feature>
<feature type="binding site" evidence="7">
    <location>
        <begin position="224"/>
        <end position="225"/>
    </location>
    <ligand>
        <name>L-ornithine</name>
        <dbReference type="ChEBI" id="CHEBI:46911"/>
    </ligand>
</feature>
<dbReference type="InterPro" id="IPR006130">
    <property type="entry name" value="Asp/Orn_carbamoylTrfase"/>
</dbReference>
<gene>
    <name evidence="10" type="primary">argF</name>
    <name evidence="10" type="ORF">O4H49_15730</name>
</gene>
<comment type="similarity">
    <text evidence="3 7">Belongs to the aspartate/ornithine carbamoyltransferase superfamily. OTCase family.</text>
</comment>
<comment type="function">
    <text evidence="1">Reversibly catalyzes the transfer of the carbamoyl group from carbamoyl phosphate (CP) to the N(epsilon) atom of ornithine (ORN) to produce L-citrulline.</text>
</comment>
<organism evidence="10 11">
    <name type="scientific">Kiloniella laminariae</name>
    <dbReference type="NCBI Taxonomy" id="454162"/>
    <lineage>
        <taxon>Bacteria</taxon>
        <taxon>Pseudomonadati</taxon>
        <taxon>Pseudomonadota</taxon>
        <taxon>Alphaproteobacteria</taxon>
        <taxon>Rhodospirillales</taxon>
        <taxon>Kiloniellaceae</taxon>
        <taxon>Kiloniella</taxon>
    </lineage>
</organism>
<evidence type="ECO:0000256" key="3">
    <source>
        <dbReference type="ARBA" id="ARBA00007805"/>
    </source>
</evidence>
<keyword evidence="11" id="KW-1185">Reference proteome</keyword>
<dbReference type="PRINTS" id="PR00102">
    <property type="entry name" value="OTCASE"/>
</dbReference>
<dbReference type="RefSeq" id="WP_269424388.1">
    <property type="nucleotide sequence ID" value="NZ_JAPWGY010000006.1"/>
</dbReference>
<dbReference type="InterPro" id="IPR006131">
    <property type="entry name" value="Asp_carbamoyltransf_Asp/Orn-bd"/>
</dbReference>
<feature type="binding site" evidence="7">
    <location>
        <begin position="259"/>
        <end position="260"/>
    </location>
    <ligand>
        <name>carbamoyl phosphate</name>
        <dbReference type="ChEBI" id="CHEBI:58228"/>
    </ligand>
</feature>
<accession>A0ABT4LMA7</accession>
<evidence type="ECO:0000256" key="4">
    <source>
        <dbReference type="ARBA" id="ARBA00013007"/>
    </source>
</evidence>
<name>A0ABT4LMA7_9PROT</name>
<dbReference type="GO" id="GO:0004585">
    <property type="term" value="F:ornithine carbamoyltransferase activity"/>
    <property type="evidence" value="ECO:0007669"/>
    <property type="project" value="UniProtKB-EC"/>
</dbReference>
<evidence type="ECO:0000259" key="9">
    <source>
        <dbReference type="Pfam" id="PF02729"/>
    </source>
</evidence>
<reference evidence="10" key="1">
    <citation type="submission" date="2022-12" db="EMBL/GenBank/DDBJ databases">
        <title>Bacterial isolates from different developmental stages of Nematostella vectensis.</title>
        <authorList>
            <person name="Fraune S."/>
        </authorList>
    </citation>
    <scope>NUCLEOTIDE SEQUENCE</scope>
    <source>
        <strain evidence="10">G21630-S1</strain>
    </source>
</reference>
<dbReference type="Gene3D" id="3.40.50.1370">
    <property type="entry name" value="Aspartate/ornithine carbamoyltransferase"/>
    <property type="match status" value="2"/>
</dbReference>
<proteinExistence type="inferred from homology"/>
<feature type="binding site" evidence="7">
    <location>
        <begin position="129"/>
        <end position="132"/>
    </location>
    <ligand>
        <name>carbamoyl phosphate</name>
        <dbReference type="ChEBI" id="CHEBI:58228"/>
    </ligand>
</feature>
<feature type="domain" description="Aspartate/ornithine carbamoyltransferase carbamoyl-P binding" evidence="9">
    <location>
        <begin position="5"/>
        <end position="142"/>
    </location>
</feature>
<dbReference type="NCBIfam" id="TIGR00658">
    <property type="entry name" value="orni_carb_tr"/>
    <property type="match status" value="1"/>
</dbReference>
<feature type="binding site" evidence="7">
    <location>
        <position position="78"/>
    </location>
    <ligand>
        <name>carbamoyl phosphate</name>
        <dbReference type="ChEBI" id="CHEBI:58228"/>
    </ligand>
</feature>
<feature type="binding site" evidence="7">
    <location>
        <begin position="51"/>
        <end position="54"/>
    </location>
    <ligand>
        <name>carbamoyl phosphate</name>
        <dbReference type="ChEBI" id="CHEBI:58228"/>
    </ligand>
</feature>
<feature type="binding site" evidence="7">
    <location>
        <position position="287"/>
    </location>
    <ligand>
        <name>carbamoyl phosphate</name>
        <dbReference type="ChEBI" id="CHEBI:58228"/>
    </ligand>
</feature>
<sequence length="301" mass="33050">MTSVKHFLDLNRFDTQQLRAILDYGTKLKSGEIPGRPLEGKSLAMIFEKPSTRTRVSFEVGISQLGGDAVLLDSSSTQMEQGESIADTARVLSRFVDAIMIRTSSESILHELAEYASVPVINGLTDESHPCQLMADIMTYEEHRGSIAGKTVTWCGDGNNVATSWIHAAVRFGFHLKLATPAELPPNQAVLDWAKAEGGKITVTRSVEEAATDSDCIVTDTWVSMGDTDAANRHNLLKPYQVDQRVMGLAKPDALFMHCLPAHRGEEVTEEVIDGPQSVVFDEAGNRLHAQKGIMYWCMSK</sequence>
<dbReference type="Pfam" id="PF00185">
    <property type="entry name" value="OTCace"/>
    <property type="match status" value="1"/>
</dbReference>
<dbReference type="NCBIfam" id="NF001986">
    <property type="entry name" value="PRK00779.1"/>
    <property type="match status" value="1"/>
</dbReference>
<dbReference type="EC" id="2.1.3.3" evidence="4 7"/>
<dbReference type="PANTHER" id="PTHR45753">
    <property type="entry name" value="ORNITHINE CARBAMOYLTRANSFERASE, MITOCHONDRIAL"/>
    <property type="match status" value="1"/>
</dbReference>
<evidence type="ECO:0000313" key="11">
    <source>
        <dbReference type="Proteomes" id="UP001069802"/>
    </source>
</evidence>
<keyword evidence="7" id="KW-0963">Cytoplasm</keyword>
<dbReference type="HAMAP" id="MF_01109">
    <property type="entry name" value="OTCase"/>
    <property type="match status" value="1"/>
</dbReference>
<dbReference type="InterPro" id="IPR024904">
    <property type="entry name" value="OTCase_ArgI"/>
</dbReference>
<dbReference type="Pfam" id="PF02729">
    <property type="entry name" value="OTCace_N"/>
    <property type="match status" value="1"/>
</dbReference>